<feature type="compositionally biased region" description="Basic residues" evidence="1">
    <location>
        <begin position="1123"/>
        <end position="1135"/>
    </location>
</feature>
<feature type="compositionally biased region" description="Polar residues" evidence="1">
    <location>
        <begin position="1035"/>
        <end position="1047"/>
    </location>
</feature>
<feature type="transmembrane region" description="Helical" evidence="2">
    <location>
        <begin position="628"/>
        <end position="650"/>
    </location>
</feature>
<gene>
    <name evidence="3" type="ORF">UFOPK3614_01149</name>
</gene>
<feature type="region of interest" description="Disordered" evidence="1">
    <location>
        <begin position="1018"/>
        <end position="1062"/>
    </location>
</feature>
<keyword evidence="2" id="KW-0812">Transmembrane</keyword>
<feature type="transmembrane region" description="Helical" evidence="2">
    <location>
        <begin position="515"/>
        <end position="541"/>
    </location>
</feature>
<name>A0A6J7I6R8_9ZZZZ</name>
<feature type="compositionally biased region" description="Basic residues" evidence="1">
    <location>
        <begin position="1158"/>
        <end position="1170"/>
    </location>
</feature>
<evidence type="ECO:0000256" key="2">
    <source>
        <dbReference type="SAM" id="Phobius"/>
    </source>
</evidence>
<feature type="transmembrane region" description="Helical" evidence="2">
    <location>
        <begin position="467"/>
        <end position="486"/>
    </location>
</feature>
<proteinExistence type="predicted"/>
<feature type="region of interest" description="Disordered" evidence="1">
    <location>
        <begin position="1121"/>
        <end position="1170"/>
    </location>
</feature>
<keyword evidence="2" id="KW-0472">Membrane</keyword>
<sequence>MSEQQSISDVEVIDLRECEGECDTASLIRAGSLRRWMAIRNTTFTGARALGLVVVLGSSREKKTLQALRLAVESALLPRVLVVLDAVAFSAPLKLKIPTVLAGRDPHVGVLVVRDALGSPYAAGVGGSALGVPRLSEQRSDEELRDEALRAIVDALREPAVFYATWGSFSGETWRAVSSIGLFRGVLGGFTRQATADQAGRLAELLEGQQLETNAGSTRYSELAPELAGVAVPQYGYDSVIPPHASQAREVYEQSYSAARTASGALEGLLGDKHKNWFPFMWSKWVGFMLVPWHTRMGKLIIAAQQIRQARALQDEILSKADFSHGVDISKVEVARRVGVEVITLLPEKYDVVANLREEVLNAFADIRQLRAPLLAALDFRKKARVTRPRSPSEARQQLTALIAAQGIERGLETIEQYTLEYTPGSAASGTLGLWARTSEKKFPIRFVEAVLITGPRRQGAADALKLLFGVVLLIALGLVGVQVLARVLEVGWPALKVNWANGRLDLIGSVLLDWLYVVLPVYLVTAVAVTGIFVASRTFATRATSWVGSIFAQVYRRSLEVMIFFGLLKSAGLLATEVLGRTVWATKVPPLDRCPDPSLRGVSGELCRVGSEALDRLLWFSPQGQHLGHYALQGLGVAALLMLLTLAIFTRGRKEWQKVLELDGVASLALLPSEEARLGGNPLWAAWANIIYNDWHHASFRSHASEIFAISAQTVTNWSLVSAARLRDVQGWLSQKDEVSTALEQFHSPAFETVLDHVGRGGEYAGYVSGLNLMAADVGLIGSRSMDLQWERMRGPARIGLPKEVAIQADESLKSYLAALASSDLLHRAVREAAPAAEDDDVHARLVFQLEQDLRDAWGSSAVLSTLNNQVFSRDDQHGSHRIIQFVSPEEFFLLDTRDTEPPVIRFAPHGAAEELRIENLIATQSFTSAGSIRLIPFVESAWIYSDEFASENKFDSKRNKQIQRWLPRAGIVAEVLNTFGSSVEVPRVRYLIPEDDSDILGQPETLEPTEIEATEAPIAFEATEENQTKETPTDGNGDEVQSTDNYPLVGGQISNDGQAADSDPIILTAEDAAPSDDLSVKEKNAATPSLTQRFFQFLQRLVQKNEGADEVAEEVAASIKSAKKRQPRKRRKTAAQTSVETLEASASKELSASSPSKKRRRGAKRESA</sequence>
<keyword evidence="2" id="KW-1133">Transmembrane helix</keyword>
<protein>
    <submittedName>
        <fullName evidence="3">Unannotated protein</fullName>
    </submittedName>
</protein>
<accession>A0A6J7I6R8</accession>
<evidence type="ECO:0000313" key="3">
    <source>
        <dbReference type="EMBL" id="CAB4926400.1"/>
    </source>
</evidence>
<dbReference type="EMBL" id="CAFBMS010000097">
    <property type="protein sequence ID" value="CAB4926400.1"/>
    <property type="molecule type" value="Genomic_DNA"/>
</dbReference>
<evidence type="ECO:0000256" key="1">
    <source>
        <dbReference type="SAM" id="MobiDB-lite"/>
    </source>
</evidence>
<reference evidence="3" key="1">
    <citation type="submission" date="2020-05" db="EMBL/GenBank/DDBJ databases">
        <authorList>
            <person name="Chiriac C."/>
            <person name="Salcher M."/>
            <person name="Ghai R."/>
            <person name="Kavagutti S V."/>
        </authorList>
    </citation>
    <scope>NUCLEOTIDE SEQUENCE</scope>
</reference>
<organism evidence="3">
    <name type="scientific">freshwater metagenome</name>
    <dbReference type="NCBI Taxonomy" id="449393"/>
    <lineage>
        <taxon>unclassified sequences</taxon>
        <taxon>metagenomes</taxon>
        <taxon>ecological metagenomes</taxon>
    </lineage>
</organism>
<feature type="compositionally biased region" description="Low complexity" evidence="1">
    <location>
        <begin position="1144"/>
        <end position="1157"/>
    </location>
</feature>
<dbReference type="AlphaFoldDB" id="A0A6J7I6R8"/>